<dbReference type="EMBL" id="CM032183">
    <property type="protein sequence ID" value="KAG7094601.1"/>
    <property type="molecule type" value="Genomic_DNA"/>
</dbReference>
<dbReference type="InterPro" id="IPR001128">
    <property type="entry name" value="Cyt_P450"/>
</dbReference>
<dbReference type="RefSeq" id="XP_043011071.1">
    <property type="nucleotide sequence ID" value="XM_043149987.1"/>
</dbReference>
<dbReference type="InterPro" id="IPR050364">
    <property type="entry name" value="Cytochrome_P450_fung"/>
</dbReference>
<sequence length="419" mass="47539">MGWTSALTLLQYGKQFIKHRRMLHEFLNQHTCLDYLPTQTEEARKLVRNIIAEPDEFRNYLARFAASSILRVAYGQSIESDSDPFLGMIHDVTEAVNKGGAPGNTPVDFFPWLRHLPSWFPGTYYSTHAHRYRHRILKLHSYPIELVRKQLAQGTAEYSFAQHHLTALDSKSESDPQELEDISGAAGVMYAAGADTTYSTLSIFALLMTLHPECQRKAQEEIDAIIGPDRLPTYTDRPSLPYLECILQETLRWYPVVTVGVPHRSIADDVYKGFFIPKGSMIFANIRGMSLNENTYADPNRFMPSRFLPKPEGNGEPHFESVWGFGRRQVQLKHLIFDRGIFNILFSVCIGQHFANASLWLAMATILATLNITKSKDKYGNEITPEVVFTTGMIQLPAPFKCSMRARSPAAEHLVHAQF</sequence>
<protein>
    <recommendedName>
        <fullName evidence="12">Cytochrome P450</fullName>
    </recommendedName>
</protein>
<organism evidence="10 11">
    <name type="scientific">Marasmius oreades</name>
    <name type="common">fairy-ring Marasmius</name>
    <dbReference type="NCBI Taxonomy" id="181124"/>
    <lineage>
        <taxon>Eukaryota</taxon>
        <taxon>Fungi</taxon>
        <taxon>Dikarya</taxon>
        <taxon>Basidiomycota</taxon>
        <taxon>Agaricomycotina</taxon>
        <taxon>Agaricomycetes</taxon>
        <taxon>Agaricomycetidae</taxon>
        <taxon>Agaricales</taxon>
        <taxon>Marasmiineae</taxon>
        <taxon>Marasmiaceae</taxon>
        <taxon>Marasmius</taxon>
    </lineage>
</organism>
<evidence type="ECO:0008006" key="12">
    <source>
        <dbReference type="Google" id="ProtNLM"/>
    </source>
</evidence>
<feature type="binding site" description="axial binding residue" evidence="9">
    <location>
        <position position="349"/>
    </location>
    <ligand>
        <name>heme</name>
        <dbReference type="ChEBI" id="CHEBI:30413"/>
    </ligand>
    <ligandPart>
        <name>Fe</name>
        <dbReference type="ChEBI" id="CHEBI:18248"/>
    </ligandPart>
</feature>
<dbReference type="Gene3D" id="1.10.630.10">
    <property type="entry name" value="Cytochrome P450"/>
    <property type="match status" value="1"/>
</dbReference>
<dbReference type="OrthoDB" id="2789670at2759"/>
<dbReference type="PRINTS" id="PR00463">
    <property type="entry name" value="EP450I"/>
</dbReference>
<dbReference type="CDD" id="cd11065">
    <property type="entry name" value="CYP64-like"/>
    <property type="match status" value="1"/>
</dbReference>
<dbReference type="InterPro" id="IPR036396">
    <property type="entry name" value="Cyt_P450_sf"/>
</dbReference>
<evidence type="ECO:0000256" key="8">
    <source>
        <dbReference type="ARBA" id="ARBA00023033"/>
    </source>
</evidence>
<dbReference type="GO" id="GO:0020037">
    <property type="term" value="F:heme binding"/>
    <property type="evidence" value="ECO:0007669"/>
    <property type="project" value="InterPro"/>
</dbReference>
<evidence type="ECO:0000256" key="6">
    <source>
        <dbReference type="ARBA" id="ARBA00023002"/>
    </source>
</evidence>
<accession>A0A9P7S357</accession>
<dbReference type="Proteomes" id="UP001049176">
    <property type="component" value="Chromosome 3"/>
</dbReference>
<comment type="pathway">
    <text evidence="2">Secondary metabolite biosynthesis.</text>
</comment>
<dbReference type="PANTHER" id="PTHR46300">
    <property type="entry name" value="P450, PUTATIVE (EUROFUNG)-RELATED-RELATED"/>
    <property type="match status" value="1"/>
</dbReference>
<dbReference type="GO" id="GO:0005506">
    <property type="term" value="F:iron ion binding"/>
    <property type="evidence" value="ECO:0007669"/>
    <property type="project" value="InterPro"/>
</dbReference>
<comment type="caution">
    <text evidence="10">The sequence shown here is derived from an EMBL/GenBank/DDBJ whole genome shotgun (WGS) entry which is preliminary data.</text>
</comment>
<evidence type="ECO:0000256" key="4">
    <source>
        <dbReference type="ARBA" id="ARBA00022617"/>
    </source>
</evidence>
<dbReference type="GO" id="GO:0016705">
    <property type="term" value="F:oxidoreductase activity, acting on paired donors, with incorporation or reduction of molecular oxygen"/>
    <property type="evidence" value="ECO:0007669"/>
    <property type="project" value="InterPro"/>
</dbReference>
<keyword evidence="4 9" id="KW-0349">Heme</keyword>
<evidence type="ECO:0000256" key="9">
    <source>
        <dbReference type="PIRSR" id="PIRSR602401-1"/>
    </source>
</evidence>
<keyword evidence="6" id="KW-0560">Oxidoreductase</keyword>
<evidence type="ECO:0000313" key="11">
    <source>
        <dbReference type="Proteomes" id="UP001049176"/>
    </source>
</evidence>
<dbReference type="SUPFAM" id="SSF48264">
    <property type="entry name" value="Cytochrome P450"/>
    <property type="match status" value="1"/>
</dbReference>
<proteinExistence type="inferred from homology"/>
<evidence type="ECO:0000256" key="7">
    <source>
        <dbReference type="ARBA" id="ARBA00023004"/>
    </source>
</evidence>
<keyword evidence="5 9" id="KW-0479">Metal-binding</keyword>
<evidence type="ECO:0000256" key="2">
    <source>
        <dbReference type="ARBA" id="ARBA00005179"/>
    </source>
</evidence>
<keyword evidence="7 9" id="KW-0408">Iron</keyword>
<evidence type="ECO:0000256" key="5">
    <source>
        <dbReference type="ARBA" id="ARBA00022723"/>
    </source>
</evidence>
<evidence type="ECO:0000256" key="3">
    <source>
        <dbReference type="ARBA" id="ARBA00010617"/>
    </source>
</evidence>
<dbReference type="PRINTS" id="PR00385">
    <property type="entry name" value="P450"/>
</dbReference>
<reference evidence="10" key="1">
    <citation type="journal article" date="2021" name="Genome Biol. Evol.">
        <title>The assembled and annotated genome of the fairy-ring fungus Marasmius oreades.</title>
        <authorList>
            <person name="Hiltunen M."/>
            <person name="Ament-Velasquez S.L."/>
            <person name="Johannesson H."/>
        </authorList>
    </citation>
    <scope>NUCLEOTIDE SEQUENCE</scope>
    <source>
        <strain evidence="10">03SP1</strain>
    </source>
</reference>
<dbReference type="KEGG" id="more:E1B28_005426"/>
<name>A0A9P7S357_9AGAR</name>
<keyword evidence="11" id="KW-1185">Reference proteome</keyword>
<dbReference type="InterPro" id="IPR002401">
    <property type="entry name" value="Cyt_P450_E_grp-I"/>
</dbReference>
<gene>
    <name evidence="10" type="ORF">E1B28_005426</name>
</gene>
<dbReference type="GO" id="GO:0004497">
    <property type="term" value="F:monooxygenase activity"/>
    <property type="evidence" value="ECO:0007669"/>
    <property type="project" value="UniProtKB-KW"/>
</dbReference>
<dbReference type="GeneID" id="66074502"/>
<dbReference type="PANTHER" id="PTHR46300:SF5">
    <property type="entry name" value="CYTOCHROME P450"/>
    <property type="match status" value="1"/>
</dbReference>
<comment type="cofactor">
    <cofactor evidence="1 9">
        <name>heme</name>
        <dbReference type="ChEBI" id="CHEBI:30413"/>
    </cofactor>
</comment>
<keyword evidence="8" id="KW-0503">Monooxygenase</keyword>
<comment type="similarity">
    <text evidence="3">Belongs to the cytochrome P450 family.</text>
</comment>
<evidence type="ECO:0000313" key="10">
    <source>
        <dbReference type="EMBL" id="KAG7094601.1"/>
    </source>
</evidence>
<dbReference type="Pfam" id="PF00067">
    <property type="entry name" value="p450"/>
    <property type="match status" value="1"/>
</dbReference>
<evidence type="ECO:0000256" key="1">
    <source>
        <dbReference type="ARBA" id="ARBA00001971"/>
    </source>
</evidence>
<dbReference type="AlphaFoldDB" id="A0A9P7S357"/>